<dbReference type="SUPFAM" id="SSF52540">
    <property type="entry name" value="P-loop containing nucleoside triphosphate hydrolases"/>
    <property type="match status" value="1"/>
</dbReference>
<gene>
    <name evidence="3" type="ORF">B7R54_17540</name>
</gene>
<dbReference type="RefSeq" id="WP_116416183.1">
    <property type="nucleotide sequence ID" value="NZ_NBWZ01000001.1"/>
</dbReference>
<evidence type="ECO:0000256" key="1">
    <source>
        <dbReference type="SAM" id="MobiDB-lite"/>
    </source>
</evidence>
<dbReference type="Proteomes" id="UP000256486">
    <property type="component" value="Unassembled WGS sequence"/>
</dbReference>
<proteinExistence type="predicted"/>
<dbReference type="AlphaFoldDB" id="A0A3E0VMX9"/>
<comment type="caution">
    <text evidence="3">The sequence shown here is derived from an EMBL/GenBank/DDBJ whole genome shotgun (WGS) entry which is preliminary data.</text>
</comment>
<dbReference type="Gene3D" id="3.40.50.300">
    <property type="entry name" value="P-loop containing nucleotide triphosphate hydrolases"/>
    <property type="match status" value="1"/>
</dbReference>
<evidence type="ECO:0000313" key="3">
    <source>
        <dbReference type="EMBL" id="RFA10808.1"/>
    </source>
</evidence>
<organism evidence="3 4">
    <name type="scientific">Subtercola boreus</name>
    <dbReference type="NCBI Taxonomy" id="120213"/>
    <lineage>
        <taxon>Bacteria</taxon>
        <taxon>Bacillati</taxon>
        <taxon>Actinomycetota</taxon>
        <taxon>Actinomycetes</taxon>
        <taxon>Micrococcales</taxon>
        <taxon>Microbacteriaceae</taxon>
        <taxon>Subtercola</taxon>
    </lineage>
</organism>
<evidence type="ECO:0000313" key="4">
    <source>
        <dbReference type="Proteomes" id="UP000256486"/>
    </source>
</evidence>
<dbReference type="InterPro" id="IPR041664">
    <property type="entry name" value="AAA_16"/>
</dbReference>
<feature type="compositionally biased region" description="Polar residues" evidence="1">
    <location>
        <begin position="311"/>
        <end position="321"/>
    </location>
</feature>
<dbReference type="Pfam" id="PF13191">
    <property type="entry name" value="AAA_16"/>
    <property type="match status" value="1"/>
</dbReference>
<dbReference type="InterPro" id="IPR027417">
    <property type="entry name" value="P-loop_NTPase"/>
</dbReference>
<accession>A0A3E0VMX9</accession>
<keyword evidence="4" id="KW-1185">Reference proteome</keyword>
<feature type="domain" description="Orc1-like AAA ATPase" evidence="2">
    <location>
        <begin position="16"/>
        <end position="179"/>
    </location>
</feature>
<reference evidence="3 4" key="1">
    <citation type="submission" date="2017-04" db="EMBL/GenBank/DDBJ databases">
        <title>Comparative genome analysis of Subtercola boreus.</title>
        <authorList>
            <person name="Cho Y.-J."/>
            <person name="Cho A."/>
            <person name="Kim O.-S."/>
            <person name="Lee J.-I."/>
        </authorList>
    </citation>
    <scope>NUCLEOTIDE SEQUENCE [LARGE SCALE GENOMIC DNA]</scope>
    <source>
        <strain evidence="3 4">K300</strain>
    </source>
</reference>
<feature type="compositionally biased region" description="Polar residues" evidence="1">
    <location>
        <begin position="347"/>
        <end position="358"/>
    </location>
</feature>
<dbReference type="EMBL" id="NBWZ01000001">
    <property type="protein sequence ID" value="RFA10808.1"/>
    <property type="molecule type" value="Genomic_DNA"/>
</dbReference>
<sequence length="392" mass="42472">MPNPFTPGFGTPPTVLWGREAVLRQVDKTSSSFGTKSPAHSRATIITGNRGIGKTTLLTATARRAEALGIPVLRAGAKKGFLSDIHYAADWLVDELDRRPNLTLAEINLGLTAFGIGLPGGKLVRRKGAADSHVRPFRASLQTLVERLTKRGMPGLLIIIDELNFKHARDVTLEHIVTFSGAYQSLIEDQLPVGVVISGLPIPIERARRNEHITFLKRAEEVTLEEFSYEQSGEVIRVTLQAAEISATDEATALMAALSRGNCYMIQEIGYLAYEQSDQLTITRDDVDSVRDAFLSKVINSVAGVAYDELTGNSSRSSGASPRTRISPRPKWPQLSARRRPGCPRTAKTSSMRASSSPIRGFGAASSSASPICANMRSHSSARMAQRAPTHA</sequence>
<name>A0A3E0VMX9_9MICO</name>
<feature type="region of interest" description="Disordered" evidence="1">
    <location>
        <begin position="310"/>
        <end position="392"/>
    </location>
</feature>
<evidence type="ECO:0000259" key="2">
    <source>
        <dbReference type="Pfam" id="PF13191"/>
    </source>
</evidence>
<dbReference type="OrthoDB" id="2020141at2"/>
<protein>
    <recommendedName>
        <fullName evidence="2">Orc1-like AAA ATPase domain-containing protein</fullName>
    </recommendedName>
</protein>